<evidence type="ECO:0000256" key="1">
    <source>
        <dbReference type="SAM" id="SignalP"/>
    </source>
</evidence>
<evidence type="ECO:0000313" key="3">
    <source>
        <dbReference type="EMBL" id="MCL1633346.1"/>
    </source>
</evidence>
<reference evidence="3 4" key="1">
    <citation type="submission" date="2022-05" db="EMBL/GenBank/DDBJ databases">
        <title>Luteimonas sp. SX5, whole genome shotgun sequencing project.</title>
        <authorList>
            <person name="Zhao G."/>
            <person name="Shen L."/>
        </authorList>
    </citation>
    <scope>NUCLEOTIDE SEQUENCE [LARGE SCALE GENOMIC DNA]</scope>
    <source>
        <strain evidence="3 4">SX5</strain>
    </source>
</reference>
<dbReference type="Pfam" id="PF20032">
    <property type="entry name" value="ADYC"/>
    <property type="match status" value="1"/>
</dbReference>
<proteinExistence type="predicted"/>
<organism evidence="3 4">
    <name type="scientific">Luteimonas galliterrae</name>
    <dbReference type="NCBI Taxonomy" id="2940486"/>
    <lineage>
        <taxon>Bacteria</taxon>
        <taxon>Pseudomonadati</taxon>
        <taxon>Pseudomonadota</taxon>
        <taxon>Gammaproteobacteria</taxon>
        <taxon>Lysobacterales</taxon>
        <taxon>Lysobacteraceae</taxon>
        <taxon>Luteimonas</taxon>
    </lineage>
</organism>
<feature type="domain" description="ADYC" evidence="2">
    <location>
        <begin position="50"/>
        <end position="215"/>
    </location>
</feature>
<evidence type="ECO:0000259" key="2">
    <source>
        <dbReference type="Pfam" id="PF20032"/>
    </source>
</evidence>
<protein>
    <submittedName>
        <fullName evidence="3">ADYC domain-containing protein</fullName>
    </submittedName>
</protein>
<keyword evidence="1" id="KW-0732">Signal</keyword>
<comment type="caution">
    <text evidence="3">The sequence shown here is derived from an EMBL/GenBank/DDBJ whole genome shotgun (WGS) entry which is preliminary data.</text>
</comment>
<keyword evidence="4" id="KW-1185">Reference proteome</keyword>
<feature type="chain" id="PRO_5046037623" evidence="1">
    <location>
        <begin position="23"/>
        <end position="256"/>
    </location>
</feature>
<dbReference type="InterPro" id="IPR045426">
    <property type="entry name" value="ADYC"/>
</dbReference>
<dbReference type="RefSeq" id="WP_249470366.1">
    <property type="nucleotide sequence ID" value="NZ_JAMBEP010000001.1"/>
</dbReference>
<gene>
    <name evidence="3" type="ORF">M2650_01625</name>
</gene>
<dbReference type="Proteomes" id="UP001431217">
    <property type="component" value="Unassembled WGS sequence"/>
</dbReference>
<accession>A0ABT0MEP4</accession>
<evidence type="ECO:0000313" key="4">
    <source>
        <dbReference type="Proteomes" id="UP001431217"/>
    </source>
</evidence>
<feature type="signal peptide" evidence="1">
    <location>
        <begin position="1"/>
        <end position="22"/>
    </location>
</feature>
<dbReference type="EMBL" id="JAMBEP010000001">
    <property type="protein sequence ID" value="MCL1633346.1"/>
    <property type="molecule type" value="Genomic_DNA"/>
</dbReference>
<name>A0ABT0MEP4_9GAMM</name>
<sequence>MRPVLACLCVWLALAGAMPASAADLSVEGTGFVLHQDGRTFKSQELMSAEIELGGGHWLRIDAVRTDPADPDILLHSFSTRDARSGWHNPCTVDRNGKQEGFPLPGRWDDAGRFHVNSDFIAITCTDGAQAKCVRFGYKPWKTSSDGRSLVPLYEACVRMVRADYCGDGATATSDGTPVEIFDGHGVWQPDRLPGFVFEAGWTHAGAVCVRHTRIAKNLGLDELVKRCPRLASAVGDICDEQEARRRGAVLFNASR</sequence>